<dbReference type="SUPFAM" id="SSF57667">
    <property type="entry name" value="beta-beta-alpha zinc fingers"/>
    <property type="match status" value="1"/>
</dbReference>
<dbReference type="InterPro" id="IPR013087">
    <property type="entry name" value="Znf_C2H2_type"/>
</dbReference>
<feature type="compositionally biased region" description="Basic and acidic residues" evidence="8">
    <location>
        <begin position="34"/>
        <end position="43"/>
    </location>
</feature>
<feature type="domain" description="C2H2-type" evidence="9">
    <location>
        <begin position="84"/>
        <end position="112"/>
    </location>
</feature>
<evidence type="ECO:0000256" key="6">
    <source>
        <dbReference type="ARBA" id="ARBA00023242"/>
    </source>
</evidence>
<feature type="region of interest" description="Disordered" evidence="8">
    <location>
        <begin position="201"/>
        <end position="222"/>
    </location>
</feature>
<keyword evidence="5" id="KW-0862">Zinc</keyword>
<evidence type="ECO:0000256" key="4">
    <source>
        <dbReference type="ARBA" id="ARBA00022771"/>
    </source>
</evidence>
<accession>A0AAX4HGN6</accession>
<dbReference type="Proteomes" id="UP001338582">
    <property type="component" value="Chromosome 6"/>
</dbReference>
<gene>
    <name evidence="10" type="ORF">PUMCH_004873</name>
</gene>
<dbReference type="EMBL" id="CP138899">
    <property type="protein sequence ID" value="WPK27484.1"/>
    <property type="molecule type" value="Genomic_DNA"/>
</dbReference>
<evidence type="ECO:0000313" key="11">
    <source>
        <dbReference type="Proteomes" id="UP001338582"/>
    </source>
</evidence>
<keyword evidence="3" id="KW-0677">Repeat</keyword>
<feature type="region of interest" description="Disordered" evidence="8">
    <location>
        <begin position="13"/>
        <end position="49"/>
    </location>
</feature>
<dbReference type="GO" id="GO:0000978">
    <property type="term" value="F:RNA polymerase II cis-regulatory region sequence-specific DNA binding"/>
    <property type="evidence" value="ECO:0007669"/>
    <property type="project" value="InterPro"/>
</dbReference>
<feature type="compositionally biased region" description="Polar residues" evidence="8">
    <location>
        <begin position="347"/>
        <end position="366"/>
    </location>
</feature>
<dbReference type="InterPro" id="IPR036236">
    <property type="entry name" value="Znf_C2H2_sf"/>
</dbReference>
<evidence type="ECO:0000313" key="10">
    <source>
        <dbReference type="EMBL" id="WPK27484.1"/>
    </source>
</evidence>
<dbReference type="PANTHER" id="PTHR40626:SF28">
    <property type="entry name" value="REGULATORY PROTEIN ADR1"/>
    <property type="match status" value="1"/>
</dbReference>
<evidence type="ECO:0000256" key="5">
    <source>
        <dbReference type="ARBA" id="ARBA00022833"/>
    </source>
</evidence>
<feature type="domain" description="C2H2-type" evidence="9">
    <location>
        <begin position="56"/>
        <end position="83"/>
    </location>
</feature>
<dbReference type="Pfam" id="PF00096">
    <property type="entry name" value="zf-C2H2"/>
    <property type="match status" value="2"/>
</dbReference>
<keyword evidence="2" id="KW-0479">Metal-binding</keyword>
<dbReference type="KEGG" id="asau:88175933"/>
<evidence type="ECO:0000256" key="2">
    <source>
        <dbReference type="ARBA" id="ARBA00022723"/>
    </source>
</evidence>
<evidence type="ECO:0000256" key="7">
    <source>
        <dbReference type="PROSITE-ProRule" id="PRU00042"/>
    </source>
</evidence>
<keyword evidence="4 7" id="KW-0863">Zinc-finger</keyword>
<keyword evidence="11" id="KW-1185">Reference proteome</keyword>
<dbReference type="Gene3D" id="3.30.160.60">
    <property type="entry name" value="Classic Zinc Finger"/>
    <property type="match status" value="2"/>
</dbReference>
<evidence type="ECO:0000259" key="9">
    <source>
        <dbReference type="PROSITE" id="PS50157"/>
    </source>
</evidence>
<dbReference type="GO" id="GO:0000981">
    <property type="term" value="F:DNA-binding transcription factor activity, RNA polymerase II-specific"/>
    <property type="evidence" value="ECO:0007669"/>
    <property type="project" value="InterPro"/>
</dbReference>
<comment type="subcellular location">
    <subcellularLocation>
        <location evidence="1">Nucleus</location>
    </subcellularLocation>
</comment>
<dbReference type="GO" id="GO:0000785">
    <property type="term" value="C:chromatin"/>
    <property type="evidence" value="ECO:0007669"/>
    <property type="project" value="TreeGrafter"/>
</dbReference>
<dbReference type="InterPro" id="IPR051059">
    <property type="entry name" value="VerF-like"/>
</dbReference>
<dbReference type="AlphaFoldDB" id="A0AAX4HGN6"/>
<dbReference type="SMART" id="SM00355">
    <property type="entry name" value="ZnF_C2H2"/>
    <property type="match status" value="2"/>
</dbReference>
<dbReference type="FunFam" id="3.30.160.60:FF:000446">
    <property type="entry name" value="Zinc finger protein"/>
    <property type="match status" value="1"/>
</dbReference>
<dbReference type="PROSITE" id="PS50157">
    <property type="entry name" value="ZINC_FINGER_C2H2_2"/>
    <property type="match status" value="2"/>
</dbReference>
<organism evidence="10 11">
    <name type="scientific">Australozyma saopauloensis</name>
    <dbReference type="NCBI Taxonomy" id="291208"/>
    <lineage>
        <taxon>Eukaryota</taxon>
        <taxon>Fungi</taxon>
        <taxon>Dikarya</taxon>
        <taxon>Ascomycota</taxon>
        <taxon>Saccharomycotina</taxon>
        <taxon>Pichiomycetes</taxon>
        <taxon>Metschnikowiaceae</taxon>
        <taxon>Australozyma</taxon>
    </lineage>
</organism>
<dbReference type="RefSeq" id="XP_062879862.1">
    <property type="nucleotide sequence ID" value="XM_063023792.1"/>
</dbReference>
<protein>
    <recommendedName>
        <fullName evidence="9">C2H2-type domain-containing protein</fullName>
    </recommendedName>
</protein>
<dbReference type="FunFam" id="3.30.160.60:FF:000145">
    <property type="entry name" value="Zinc finger protein 574"/>
    <property type="match status" value="1"/>
</dbReference>
<feature type="region of interest" description="Disordered" evidence="8">
    <location>
        <begin position="340"/>
        <end position="368"/>
    </location>
</feature>
<dbReference type="GO" id="GO:0005634">
    <property type="term" value="C:nucleus"/>
    <property type="evidence" value="ECO:0007669"/>
    <property type="project" value="UniProtKB-SubCell"/>
</dbReference>
<evidence type="ECO:0000256" key="1">
    <source>
        <dbReference type="ARBA" id="ARBA00004123"/>
    </source>
</evidence>
<name>A0AAX4HGN6_9ASCO</name>
<dbReference type="GO" id="GO:0008270">
    <property type="term" value="F:zinc ion binding"/>
    <property type="evidence" value="ECO:0007669"/>
    <property type="project" value="UniProtKB-KW"/>
</dbReference>
<dbReference type="CDD" id="cd12148">
    <property type="entry name" value="fungal_TF_MHR"/>
    <property type="match status" value="1"/>
</dbReference>
<reference evidence="10 11" key="1">
    <citation type="submission" date="2023-10" db="EMBL/GenBank/DDBJ databases">
        <title>Draft Genome Sequence of Candida saopaulonensis from a very Premature Infant with Sepsis.</title>
        <authorList>
            <person name="Ning Y."/>
            <person name="Dai R."/>
            <person name="Xiao M."/>
            <person name="Xu Y."/>
            <person name="Yan Q."/>
            <person name="Zhang L."/>
        </authorList>
    </citation>
    <scope>NUCLEOTIDE SEQUENCE [LARGE SCALE GENOMIC DNA]</scope>
    <source>
        <strain evidence="10 11">19XY460</strain>
    </source>
</reference>
<evidence type="ECO:0000256" key="8">
    <source>
        <dbReference type="SAM" id="MobiDB-lite"/>
    </source>
</evidence>
<proteinExistence type="predicted"/>
<evidence type="ECO:0000256" key="3">
    <source>
        <dbReference type="ARBA" id="ARBA00022737"/>
    </source>
</evidence>
<keyword evidence="6" id="KW-0539">Nucleus</keyword>
<sequence length="1216" mass="137576">MVSLVQIQTNNQLDFPVPNMPDSRMSPDTPTPVVKKELPKELTSHGTTPSGKPRLYVCSICTRAFARLEHLHRHERSHTKEKPFTCGVCQRKFSRRDLLLRHAQKLHAGCADAITRLRRKLLKNTPGSLNVNDSDLYSKDSNNNNMSPSVINGASGGPGVPHYNQNNPQILPPGFPTPGASHRGSQDSINFNVDLFRAKENSQNGPVTPQKMSRSASVKDQNLQRQIFDRRNRNRGASFSAQSGPNYATAMVDLHDSYPGDNVEFSTPQLMASTSVDESSWLNNLSTIPGMSDSKSGIKHGFSLDSEIPPHMAVMGPGLGNDFYRSDSIASNNSIDSSTAHAPFLNHTDSINKQTGSADDATPTNGTHEEEYGYTLYDIPESMVSKPAFNSRINRPLSPIKQELEDELMDLDHTNGMKNMQQYPATITEGVNFDLNFLNDMDDLTQDFDMGSKFQPSGYSFYGDNPLVSSSGIESTSPPPAFLSPSSTSLHSGNLNITSKQANFMVNQGLPLGLSGKGMDMEALMSAKHFNKSALPHYSRTVLFTRNLRLMINKAMSKYPISGIMSPTIPSNEKMEFYLKNFKEKFLSHFPFLHPSKLNEYEIMDMTANEDPLNESARVCMPLLVATMGALLVNDKNDSEHLYEASRRAIHIYLESRKNLVNGSNGSSGQQNLVNPLWLIQSLTLSVIYGLFSDNENNVYIVIRQLNALNSLVKTSVKSNREFYFLVHGAESDHLAQNSNGSFTNPEIKFKNAINAQSQVRIVLMIYKLTNFILMMYNVPLTLSLNDLGNITCPNINEEFVWRFYDYNSFTTYLSSINSPNDLDFYLRKDENNTIVFKDLLMKLMSSDFGPMIVTKISNMSKYGFTTIVQGIFEIKQYEEMKNLDVGSILDNLTLFIDSSKTNENTRFPQNAQIDFEKLDCAMLINFVKICSIIDFKLLKEQSWLRNYEELTRNYFKFLLNIDNLNDFDHIKLIDCCIIITKLVLFRTDDATVEFSNGKQEIFHSELSFLAGADYMDQFKTMINDSLQHQYNTCANFEKAVSWKVFDEVDSAKNSINSQMMFHVFTILSIFAVHIAKRNNPSTDLGRHANANYTKQLNQRFIIVLRLMAKIESFLRAQYQSLRQENDLTNLYMFLSGNDELLSSNILDEAQMKELLENNNFFAYKLEKSLYILKIGELMMKYLYDTNIKVCIFKKLSGSLSQIRKFLIDGESMILQ</sequence>
<dbReference type="PROSITE" id="PS00028">
    <property type="entry name" value="ZINC_FINGER_C2H2_1"/>
    <property type="match status" value="2"/>
</dbReference>
<dbReference type="GeneID" id="88175933"/>
<dbReference type="PANTHER" id="PTHR40626">
    <property type="entry name" value="MIP31509P"/>
    <property type="match status" value="1"/>
</dbReference>